<comment type="similarity">
    <text evidence="2">Belongs to the AmiS/UreI family.</text>
</comment>
<organism evidence="9 10">
    <name type="scientific">Paeniglutamicibacter cryotolerans</name>
    <dbReference type="NCBI Taxonomy" id="670079"/>
    <lineage>
        <taxon>Bacteria</taxon>
        <taxon>Bacillati</taxon>
        <taxon>Actinomycetota</taxon>
        <taxon>Actinomycetes</taxon>
        <taxon>Micrococcales</taxon>
        <taxon>Micrococcaceae</taxon>
        <taxon>Paeniglutamicibacter</taxon>
    </lineage>
</organism>
<evidence type="ECO:0000256" key="1">
    <source>
        <dbReference type="ARBA" id="ARBA00004651"/>
    </source>
</evidence>
<dbReference type="CDD" id="cd13429">
    <property type="entry name" value="UreI_AmiS_like_2"/>
    <property type="match status" value="1"/>
</dbReference>
<feature type="transmembrane region" description="Helical" evidence="8">
    <location>
        <begin position="56"/>
        <end position="74"/>
    </location>
</feature>
<evidence type="ECO:0000256" key="8">
    <source>
        <dbReference type="SAM" id="Phobius"/>
    </source>
</evidence>
<keyword evidence="5 8" id="KW-0812">Transmembrane</keyword>
<evidence type="ECO:0000256" key="7">
    <source>
        <dbReference type="ARBA" id="ARBA00023136"/>
    </source>
</evidence>
<feature type="transmembrane region" description="Helical" evidence="8">
    <location>
        <begin position="31"/>
        <end position="50"/>
    </location>
</feature>
<keyword evidence="3" id="KW-0813">Transport</keyword>
<feature type="transmembrane region" description="Helical" evidence="8">
    <location>
        <begin position="146"/>
        <end position="167"/>
    </location>
</feature>
<dbReference type="AlphaFoldDB" id="A0A839QHD8"/>
<dbReference type="GO" id="GO:0005886">
    <property type="term" value="C:plasma membrane"/>
    <property type="evidence" value="ECO:0007669"/>
    <property type="project" value="UniProtKB-SubCell"/>
</dbReference>
<protein>
    <recommendedName>
        <fullName evidence="11">Transporter</fullName>
    </recommendedName>
</protein>
<dbReference type="InterPro" id="IPR038523">
    <property type="entry name" value="AmiSUreI_transpt_sf"/>
</dbReference>
<feature type="transmembrane region" description="Helical" evidence="8">
    <location>
        <begin position="86"/>
        <end position="109"/>
    </location>
</feature>
<comment type="caution">
    <text evidence="9">The sequence shown here is derived from an EMBL/GenBank/DDBJ whole genome shotgun (WGS) entry which is preliminary data.</text>
</comment>
<proteinExistence type="inferred from homology"/>
<reference evidence="9 10" key="1">
    <citation type="submission" date="2020-08" db="EMBL/GenBank/DDBJ databases">
        <title>Sequencing the genomes of 1000 actinobacteria strains.</title>
        <authorList>
            <person name="Klenk H.-P."/>
        </authorList>
    </citation>
    <scope>NUCLEOTIDE SEQUENCE [LARGE SCALE GENOMIC DNA]</scope>
    <source>
        <strain evidence="9 10">DSM 22826</strain>
    </source>
</reference>
<keyword evidence="4" id="KW-1003">Cell membrane</keyword>
<feature type="transmembrane region" description="Helical" evidence="8">
    <location>
        <begin position="6"/>
        <end position="24"/>
    </location>
</feature>
<evidence type="ECO:0000256" key="3">
    <source>
        <dbReference type="ARBA" id="ARBA00022448"/>
    </source>
</evidence>
<keyword evidence="6 8" id="KW-1133">Transmembrane helix</keyword>
<comment type="subcellular location">
    <subcellularLocation>
        <location evidence="1">Cell membrane</location>
        <topology evidence="1">Multi-pass membrane protein</topology>
    </subcellularLocation>
</comment>
<feature type="transmembrane region" description="Helical" evidence="8">
    <location>
        <begin position="115"/>
        <end position="134"/>
    </location>
</feature>
<dbReference type="RefSeq" id="WP_183510467.1">
    <property type="nucleotide sequence ID" value="NZ_BAABGK010000021.1"/>
</dbReference>
<name>A0A839QHD8_9MICC</name>
<dbReference type="InterPro" id="IPR003211">
    <property type="entry name" value="AmiSUreI_transpt"/>
</dbReference>
<dbReference type="Gene3D" id="1.25.40.600">
    <property type="match status" value="1"/>
</dbReference>
<dbReference type="Pfam" id="PF02293">
    <property type="entry name" value="AmiS_UreI"/>
    <property type="match status" value="1"/>
</dbReference>
<feature type="transmembrane region" description="Helical" evidence="8">
    <location>
        <begin position="173"/>
        <end position="192"/>
    </location>
</feature>
<evidence type="ECO:0000256" key="5">
    <source>
        <dbReference type="ARBA" id="ARBA00022692"/>
    </source>
</evidence>
<gene>
    <name evidence="9" type="ORF">E9229_001358</name>
</gene>
<evidence type="ECO:0000256" key="6">
    <source>
        <dbReference type="ARBA" id="ARBA00022989"/>
    </source>
</evidence>
<keyword evidence="10" id="KW-1185">Reference proteome</keyword>
<dbReference type="EMBL" id="JACHVS010000001">
    <property type="protein sequence ID" value="MBB2995167.1"/>
    <property type="molecule type" value="Genomic_DNA"/>
</dbReference>
<evidence type="ECO:0000256" key="2">
    <source>
        <dbReference type="ARBA" id="ARBA00010068"/>
    </source>
</evidence>
<keyword evidence="7 8" id="KW-0472">Membrane</keyword>
<evidence type="ECO:0008006" key="11">
    <source>
        <dbReference type="Google" id="ProtNLM"/>
    </source>
</evidence>
<dbReference type="Proteomes" id="UP000523000">
    <property type="component" value="Unassembled WGS sequence"/>
</dbReference>
<evidence type="ECO:0000313" key="9">
    <source>
        <dbReference type="EMBL" id="MBB2995167.1"/>
    </source>
</evidence>
<sequence>MSNVGLLYVGAVLFINGLMLIGKVPGKSAAIMNLFVGAMQTVFPTIIISQANGDPAIIFGAAGLYLFGFTYLYVGLNQLCSLPGEGLGWFSLFVAVCAIVIGSVLLVHFDDPVSAVMWYTWAVLWFMFFLLLGLNMESLAITTGWFTLIVAHITATIPALLLISGAFKSTTANALWMAAASLLALIFAFVMGRRAALNAPAPAAMTQAG</sequence>
<evidence type="ECO:0000313" key="10">
    <source>
        <dbReference type="Proteomes" id="UP000523000"/>
    </source>
</evidence>
<evidence type="ECO:0000256" key="4">
    <source>
        <dbReference type="ARBA" id="ARBA00022475"/>
    </source>
</evidence>
<accession>A0A839QHD8</accession>